<dbReference type="EMBL" id="FPBZ01000002">
    <property type="protein sequence ID" value="SFU39009.1"/>
    <property type="molecule type" value="Genomic_DNA"/>
</dbReference>
<evidence type="ECO:0000313" key="2">
    <source>
        <dbReference type="Proteomes" id="UP000182649"/>
    </source>
</evidence>
<dbReference type="AlphaFoldDB" id="A0A1I7FS14"/>
<name>A0A1I7FS14_9PROT</name>
<dbReference type="Proteomes" id="UP000182649">
    <property type="component" value="Unassembled WGS sequence"/>
</dbReference>
<accession>A0A1I7FS14</accession>
<sequence>MASNPCSDFPPGLAGMRCIYDRVTCALKRRPEERNLMKCLMREAFQEVLIDELDYEWLMIDPHCKVHPHATGG</sequence>
<organism evidence="1 2">
    <name type="scientific">Nitrosospira multiformis</name>
    <dbReference type="NCBI Taxonomy" id="1231"/>
    <lineage>
        <taxon>Bacteria</taxon>
        <taxon>Pseudomonadati</taxon>
        <taxon>Pseudomonadota</taxon>
        <taxon>Betaproteobacteria</taxon>
        <taxon>Nitrosomonadales</taxon>
        <taxon>Nitrosomonadaceae</taxon>
        <taxon>Nitrosospira</taxon>
    </lineage>
</organism>
<proteinExistence type="predicted"/>
<gene>
    <name evidence="1" type="ORF">SAMN05216417_102161</name>
</gene>
<evidence type="ECO:0008006" key="3">
    <source>
        <dbReference type="Google" id="ProtNLM"/>
    </source>
</evidence>
<reference evidence="1 2" key="1">
    <citation type="submission" date="2016-10" db="EMBL/GenBank/DDBJ databases">
        <authorList>
            <person name="de Groot N.N."/>
        </authorList>
    </citation>
    <scope>NUCLEOTIDE SEQUENCE [LARGE SCALE GENOMIC DNA]</scope>
    <source>
        <strain evidence="1 2">Nl14</strain>
    </source>
</reference>
<protein>
    <recommendedName>
        <fullName evidence="3">Transposase</fullName>
    </recommendedName>
</protein>
<evidence type="ECO:0000313" key="1">
    <source>
        <dbReference type="EMBL" id="SFU39009.1"/>
    </source>
</evidence>